<dbReference type="Gene3D" id="2.160.10.10">
    <property type="entry name" value="Hexapeptide repeat proteins"/>
    <property type="match status" value="1"/>
</dbReference>
<keyword evidence="6" id="KW-0443">Lipid metabolism</keyword>
<evidence type="ECO:0000256" key="2">
    <source>
        <dbReference type="ARBA" id="ARBA00022516"/>
    </source>
</evidence>
<proteinExistence type="predicted"/>
<dbReference type="EMBL" id="FOKY01000001">
    <property type="protein sequence ID" value="SFB68622.1"/>
    <property type="molecule type" value="Genomic_DNA"/>
</dbReference>
<dbReference type="PANTHER" id="PTHR43480:SF1">
    <property type="entry name" value="ACYL-[ACYL-CARRIER-PROTEIN]--UDP-N-ACETYLGLUCOSAMINE O-ACYLTRANSFERASE, MITOCHONDRIAL-RELATED"/>
    <property type="match status" value="1"/>
</dbReference>
<dbReference type="SUPFAM" id="SSF51161">
    <property type="entry name" value="Trimeric LpxA-like enzymes"/>
    <property type="match status" value="1"/>
</dbReference>
<dbReference type="PANTHER" id="PTHR43480">
    <property type="entry name" value="ACYL-[ACYL-CARRIER-PROTEIN]--UDP-N-ACETYLGLUCOSAMINE O-ACYLTRANSFERASE"/>
    <property type="match status" value="1"/>
</dbReference>
<evidence type="ECO:0000259" key="8">
    <source>
        <dbReference type="Pfam" id="PF13720"/>
    </source>
</evidence>
<evidence type="ECO:0000313" key="10">
    <source>
        <dbReference type="Proteomes" id="UP000240042"/>
    </source>
</evidence>
<dbReference type="STRING" id="34097.SAMN02745150_00196"/>
<feature type="domain" description="UDP N-acetylglucosamine O-acyltransferase C-terminal" evidence="8">
    <location>
        <begin position="180"/>
        <end position="262"/>
    </location>
</feature>
<dbReference type="InterPro" id="IPR001451">
    <property type="entry name" value="Hexapep"/>
</dbReference>
<gene>
    <name evidence="9" type="ORF">SAMN02745150_00196</name>
</gene>
<dbReference type="GO" id="GO:0016020">
    <property type="term" value="C:membrane"/>
    <property type="evidence" value="ECO:0007669"/>
    <property type="project" value="GOC"/>
</dbReference>
<dbReference type="InterPro" id="IPR018357">
    <property type="entry name" value="Hexapep_transf_CS"/>
</dbReference>
<dbReference type="RefSeq" id="WP_092317358.1">
    <property type="nucleotide sequence ID" value="NZ_FOKY01000001.1"/>
</dbReference>
<dbReference type="Proteomes" id="UP000240042">
    <property type="component" value="Unassembled WGS sequence"/>
</dbReference>
<dbReference type="InterPro" id="IPR037157">
    <property type="entry name" value="Acetyltransf_C_sf"/>
</dbReference>
<dbReference type="Gene3D" id="1.20.1180.10">
    <property type="entry name" value="Udp N-acetylglucosamine O-acyltransferase, C-terminal domain"/>
    <property type="match status" value="1"/>
</dbReference>
<reference evidence="10" key="1">
    <citation type="submission" date="2016-10" db="EMBL/GenBank/DDBJ databases">
        <authorList>
            <person name="Varghese N."/>
            <person name="Submissions S."/>
        </authorList>
    </citation>
    <scope>NUCLEOTIDE SEQUENCE [LARGE SCALE GENOMIC DNA]</scope>
    <source>
        <strain evidence="10">ATCC 43811</strain>
    </source>
</reference>
<evidence type="ECO:0000256" key="3">
    <source>
        <dbReference type="ARBA" id="ARBA00022556"/>
    </source>
</evidence>
<dbReference type="GO" id="GO:0009245">
    <property type="term" value="P:lipid A biosynthetic process"/>
    <property type="evidence" value="ECO:0007669"/>
    <property type="project" value="UniProtKB-KW"/>
</dbReference>
<protein>
    <submittedName>
        <fullName evidence="9">Acyl-[acyl-carrier-protein]--UDP-N-acetylglucosamine O-acyltransferase</fullName>
    </submittedName>
</protein>
<dbReference type="PIRSF" id="PIRSF000456">
    <property type="entry name" value="UDP-GlcNAc_acltr"/>
    <property type="match status" value="1"/>
</dbReference>
<keyword evidence="3" id="KW-0441">Lipid A biosynthesis</keyword>
<evidence type="ECO:0000256" key="6">
    <source>
        <dbReference type="ARBA" id="ARBA00023098"/>
    </source>
</evidence>
<keyword evidence="10" id="KW-1185">Reference proteome</keyword>
<dbReference type="InterPro" id="IPR010137">
    <property type="entry name" value="Lipid_A_LpxA"/>
</dbReference>
<evidence type="ECO:0000256" key="1">
    <source>
        <dbReference type="ARBA" id="ARBA00022490"/>
    </source>
</evidence>
<sequence>MSNVHPTAIISKNTVLGDNVKIGPYVVIEGDVSIGDNTIIHPHVYIKGPLSVGISNEIFSGSCLGAAPQDFSYNGSDGKIIIGDHNIIREGVTIHAPVCYDNADISKNTIIGDHCLLMVNAHIAHNVVLKGHVILANGVLLAGSCVVYDYAFISGNVLVHQGVRIGANVMISGGSRIGRDIPPFMLVSSYYGLISGINSVGLRRAGFSIQERETAKNIFRIFKEFNSLNGARDAIVAHYPDWQDNRMVRITLEFLAQSKRGISEFGEGRTAKNSLDFHQ</sequence>
<dbReference type="AlphaFoldDB" id="A0A1I1D2M3"/>
<keyword evidence="2" id="KW-0444">Lipid biosynthesis</keyword>
<dbReference type="PROSITE" id="PS00101">
    <property type="entry name" value="HEXAPEP_TRANSFERASES"/>
    <property type="match status" value="1"/>
</dbReference>
<dbReference type="Pfam" id="PF13720">
    <property type="entry name" value="Acetyltransf_11"/>
    <property type="match status" value="1"/>
</dbReference>
<dbReference type="OrthoDB" id="9782926at2"/>
<dbReference type="InterPro" id="IPR029098">
    <property type="entry name" value="Acetyltransf_C"/>
</dbReference>
<evidence type="ECO:0000256" key="7">
    <source>
        <dbReference type="ARBA" id="ARBA00023315"/>
    </source>
</evidence>
<dbReference type="Pfam" id="PF00132">
    <property type="entry name" value="Hexapep"/>
    <property type="match status" value="1"/>
</dbReference>
<evidence type="ECO:0000256" key="4">
    <source>
        <dbReference type="ARBA" id="ARBA00022679"/>
    </source>
</evidence>
<organism evidence="9 10">
    <name type="scientific">Brevinema andersonii</name>
    <dbReference type="NCBI Taxonomy" id="34097"/>
    <lineage>
        <taxon>Bacteria</taxon>
        <taxon>Pseudomonadati</taxon>
        <taxon>Spirochaetota</taxon>
        <taxon>Spirochaetia</taxon>
        <taxon>Brevinematales</taxon>
        <taxon>Brevinemataceae</taxon>
        <taxon>Brevinema</taxon>
    </lineage>
</organism>
<keyword evidence="5" id="KW-0677">Repeat</keyword>
<evidence type="ECO:0000313" key="9">
    <source>
        <dbReference type="EMBL" id="SFB68622.1"/>
    </source>
</evidence>
<accession>A0A1I1D2M3</accession>
<keyword evidence="4 9" id="KW-0808">Transferase</keyword>
<dbReference type="NCBIfam" id="TIGR01852">
    <property type="entry name" value="lipid_A_lpxA"/>
    <property type="match status" value="1"/>
</dbReference>
<dbReference type="InterPro" id="IPR011004">
    <property type="entry name" value="Trimer_LpxA-like_sf"/>
</dbReference>
<evidence type="ECO:0000256" key="5">
    <source>
        <dbReference type="ARBA" id="ARBA00022737"/>
    </source>
</evidence>
<name>A0A1I1D2M3_BREAD</name>
<dbReference type="NCBIfam" id="NF003657">
    <property type="entry name" value="PRK05289.1"/>
    <property type="match status" value="1"/>
</dbReference>
<dbReference type="GO" id="GO:0008780">
    <property type="term" value="F:acyl-[acyl-carrier-protein]-UDP-N-acetylglucosamine O-acyltransferase activity"/>
    <property type="evidence" value="ECO:0007669"/>
    <property type="project" value="InterPro"/>
</dbReference>
<keyword evidence="1" id="KW-0963">Cytoplasm</keyword>
<keyword evidence="7 9" id="KW-0012">Acyltransferase</keyword>